<sequence length="238" mass="27351">MAIQHANNSIEEITVDRLPNAIPCYFQTVKFYGVDKWATRTMLGTFLNEERLGFAQYIHTLRYDNEFIVTWEDSPVCPPISLSISLNSRKGLIDMQEMPAHIQMAKFHYTSQDDQITVCITSSYLYDDLEHLTTCTQETPVFRPKMDVKLELATNGSNLMATWAKNSIDTQHLLFLLIKDGSFIRTDYMPASQAVHIFNHHDPCAHYMAALYVTTKTGLDYFMDAALYKPGRWFLTVV</sequence>
<evidence type="ECO:0000313" key="1">
    <source>
        <dbReference type="EMBL" id="KAF7258893.1"/>
    </source>
</evidence>
<dbReference type="AlphaFoldDB" id="A0A8S9Z0M7"/>
<name>A0A8S9Z0M7_9TREM</name>
<accession>A0A8S9Z0M7</accession>
<comment type="caution">
    <text evidence="1">The sequence shown here is derived from an EMBL/GenBank/DDBJ whole genome shotgun (WGS) entry which is preliminary data.</text>
</comment>
<reference evidence="1" key="1">
    <citation type="submission" date="2019-07" db="EMBL/GenBank/DDBJ databases">
        <title>Annotation for the trematode Paragonimus miyazaki's.</title>
        <authorList>
            <person name="Choi Y.-J."/>
        </authorList>
    </citation>
    <scope>NUCLEOTIDE SEQUENCE</scope>
    <source>
        <strain evidence="1">Japan</strain>
    </source>
</reference>
<dbReference type="EMBL" id="JTDE01001478">
    <property type="protein sequence ID" value="KAF7258893.1"/>
    <property type="molecule type" value="Genomic_DNA"/>
</dbReference>
<protein>
    <submittedName>
        <fullName evidence="1">Uncharacterized protein</fullName>
    </submittedName>
</protein>
<dbReference type="Proteomes" id="UP000822476">
    <property type="component" value="Unassembled WGS sequence"/>
</dbReference>
<proteinExistence type="predicted"/>
<dbReference type="OrthoDB" id="6262668at2759"/>
<keyword evidence="2" id="KW-1185">Reference proteome</keyword>
<evidence type="ECO:0000313" key="2">
    <source>
        <dbReference type="Proteomes" id="UP000822476"/>
    </source>
</evidence>
<gene>
    <name evidence="1" type="ORF">EG68_03884</name>
</gene>
<organism evidence="1 2">
    <name type="scientific">Paragonimus skrjabini miyazakii</name>
    <dbReference type="NCBI Taxonomy" id="59628"/>
    <lineage>
        <taxon>Eukaryota</taxon>
        <taxon>Metazoa</taxon>
        <taxon>Spiralia</taxon>
        <taxon>Lophotrochozoa</taxon>
        <taxon>Platyhelminthes</taxon>
        <taxon>Trematoda</taxon>
        <taxon>Digenea</taxon>
        <taxon>Plagiorchiida</taxon>
        <taxon>Troglotremata</taxon>
        <taxon>Troglotrematidae</taxon>
        <taxon>Paragonimus</taxon>
    </lineage>
</organism>